<reference evidence="2" key="1">
    <citation type="submission" date="2015-10" db="EMBL/GenBank/DDBJ databases">
        <authorList>
            <person name="Martinez-Garcia P.J."/>
            <person name="Crepeau M.W."/>
            <person name="Puiu D."/>
            <person name="Gonzalez-Ibeas D."/>
            <person name="Whalen J."/>
            <person name="Stevens K."/>
            <person name="Paul R."/>
            <person name="Butterfield T."/>
            <person name="Britton M."/>
            <person name="Reagan R."/>
            <person name="Chakraborty S."/>
            <person name="Walawage S.L."/>
            <person name="Vasquez-Gross H.A."/>
            <person name="Cardeno C."/>
            <person name="Famula R."/>
            <person name="Pratt K."/>
            <person name="Kuruganti S."/>
            <person name="Aradhya M.K."/>
            <person name="Leslie C.A."/>
            <person name="Dandekar A.M."/>
            <person name="Salzberg S.L."/>
            <person name="Wegrzyn J.L."/>
            <person name="Langley C.H."/>
            <person name="Neale D.B."/>
        </authorList>
    </citation>
    <scope>NUCLEOTIDE SEQUENCE</scope>
    <source>
        <tissue evidence="2">Leaves</tissue>
    </source>
</reference>
<dbReference type="InterPro" id="IPR043128">
    <property type="entry name" value="Rev_trsase/Diguanyl_cyclase"/>
</dbReference>
<dbReference type="CDD" id="cd01647">
    <property type="entry name" value="RT_LTR"/>
    <property type="match status" value="1"/>
</dbReference>
<evidence type="ECO:0000313" key="2">
    <source>
        <dbReference type="EMBL" id="KAF5459008.1"/>
    </source>
</evidence>
<accession>A0A833WP61</accession>
<dbReference type="InterPro" id="IPR043502">
    <property type="entry name" value="DNA/RNA_pol_sf"/>
</dbReference>
<dbReference type="SUPFAM" id="SSF56672">
    <property type="entry name" value="DNA/RNA polymerases"/>
    <property type="match status" value="1"/>
</dbReference>
<dbReference type="PANTHER" id="PTHR24559">
    <property type="entry name" value="TRANSPOSON TY3-I GAG-POL POLYPROTEIN"/>
    <property type="match status" value="1"/>
</dbReference>
<dbReference type="Gramene" id="Jr10_20660_p1">
    <property type="protein sequence ID" value="cds.Jr10_20660_p1"/>
    <property type="gene ID" value="Jr10_20660"/>
</dbReference>
<dbReference type="PANTHER" id="PTHR24559:SF444">
    <property type="entry name" value="REVERSE TRANSCRIPTASE DOMAIN-CONTAINING PROTEIN"/>
    <property type="match status" value="1"/>
</dbReference>
<comment type="caution">
    <text evidence="2">The sequence shown here is derived from an EMBL/GenBank/DDBJ whole genome shotgun (WGS) entry which is preliminary data.</text>
</comment>
<dbReference type="AlphaFoldDB" id="A0A833WP61"/>
<dbReference type="InterPro" id="IPR053134">
    <property type="entry name" value="RNA-dir_DNA_polymerase"/>
</dbReference>
<sequence>MAGYPLLSFMDAYSEYNQIRMNLDDEEKIGFVTDRGLYCYKAMPFGLKNAGATYQQLVNRMFKQQISRNMKLYVDDLLVKSKEPRQQLAYLPEAFSVLWHYRMMLNPLKCAFEVET</sequence>
<feature type="domain" description="Reverse transcriptase" evidence="1">
    <location>
        <begin position="3"/>
        <end position="113"/>
    </location>
</feature>
<reference evidence="2" key="2">
    <citation type="submission" date="2020-03" db="EMBL/GenBank/DDBJ databases">
        <title>Walnut 2.0.</title>
        <authorList>
            <person name="Marrano A."/>
            <person name="Britton M."/>
            <person name="Zimin A.V."/>
            <person name="Zaini P.A."/>
            <person name="Workman R."/>
            <person name="Puiu D."/>
            <person name="Bianco L."/>
            <person name="Allen B.J."/>
            <person name="Troggio M."/>
            <person name="Leslie C.A."/>
            <person name="Timp W."/>
            <person name="Dendekar A."/>
            <person name="Salzberg S.L."/>
            <person name="Neale D.B."/>
        </authorList>
    </citation>
    <scope>NUCLEOTIDE SEQUENCE</scope>
    <source>
        <tissue evidence="2">Leaves</tissue>
    </source>
</reference>
<gene>
    <name evidence="2" type="ORF">F2P56_023000</name>
</gene>
<protein>
    <recommendedName>
        <fullName evidence="1">Reverse transcriptase domain-containing protein</fullName>
    </recommendedName>
</protein>
<evidence type="ECO:0000313" key="3">
    <source>
        <dbReference type="Proteomes" id="UP000619265"/>
    </source>
</evidence>
<evidence type="ECO:0000259" key="1">
    <source>
        <dbReference type="Pfam" id="PF00078"/>
    </source>
</evidence>
<dbReference type="Gene3D" id="3.10.10.10">
    <property type="entry name" value="HIV Type 1 Reverse Transcriptase, subunit A, domain 1"/>
    <property type="match status" value="1"/>
</dbReference>
<organism evidence="2 3">
    <name type="scientific">Juglans regia</name>
    <name type="common">English walnut</name>
    <dbReference type="NCBI Taxonomy" id="51240"/>
    <lineage>
        <taxon>Eukaryota</taxon>
        <taxon>Viridiplantae</taxon>
        <taxon>Streptophyta</taxon>
        <taxon>Embryophyta</taxon>
        <taxon>Tracheophyta</taxon>
        <taxon>Spermatophyta</taxon>
        <taxon>Magnoliopsida</taxon>
        <taxon>eudicotyledons</taxon>
        <taxon>Gunneridae</taxon>
        <taxon>Pentapetalae</taxon>
        <taxon>rosids</taxon>
        <taxon>fabids</taxon>
        <taxon>Fagales</taxon>
        <taxon>Juglandaceae</taxon>
        <taxon>Juglans</taxon>
    </lineage>
</organism>
<dbReference type="Pfam" id="PF00078">
    <property type="entry name" value="RVT_1"/>
    <property type="match status" value="1"/>
</dbReference>
<dbReference type="InterPro" id="IPR000477">
    <property type="entry name" value="RT_dom"/>
</dbReference>
<name>A0A833WP61_JUGRE</name>
<dbReference type="Proteomes" id="UP000619265">
    <property type="component" value="Unassembled WGS sequence"/>
</dbReference>
<dbReference type="EMBL" id="LIHL02000010">
    <property type="protein sequence ID" value="KAF5459008.1"/>
    <property type="molecule type" value="Genomic_DNA"/>
</dbReference>
<feature type="non-terminal residue" evidence="2">
    <location>
        <position position="116"/>
    </location>
</feature>
<dbReference type="Gene3D" id="3.30.70.270">
    <property type="match status" value="1"/>
</dbReference>
<proteinExistence type="predicted"/>